<dbReference type="EMBL" id="JAMBQA010000002">
    <property type="protein sequence ID" value="MDG0845527.1"/>
    <property type="molecule type" value="Genomic_DNA"/>
</dbReference>
<reference evidence="3" key="3">
    <citation type="submission" date="2023-03" db="EMBL/GenBank/DDBJ databases">
        <authorList>
            <person name="Vazquez L."/>
            <person name="Rodriguez J."/>
            <person name="Mayo B."/>
            <person name="Florez A.B."/>
        </authorList>
    </citation>
    <scope>NUCLEOTIDE SEQUENCE</scope>
    <source>
        <strain evidence="3">5A3I</strain>
    </source>
</reference>
<evidence type="ECO:0000313" key="2">
    <source>
        <dbReference type="EMBL" id="MDG0845527.1"/>
    </source>
</evidence>
<dbReference type="SUPFAM" id="SSF55729">
    <property type="entry name" value="Acyl-CoA N-acyltransferases (Nat)"/>
    <property type="match status" value="1"/>
</dbReference>
<evidence type="ECO:0000313" key="3">
    <source>
        <dbReference type="EMBL" id="MDK9864761.1"/>
    </source>
</evidence>
<dbReference type="RefSeq" id="WP_002506658.1">
    <property type="nucleotide sequence ID" value="NZ_CP013114.1"/>
</dbReference>
<organism evidence="2 4">
    <name type="scientific">Staphylococcus equorum</name>
    <dbReference type="NCBI Taxonomy" id="246432"/>
    <lineage>
        <taxon>Bacteria</taxon>
        <taxon>Bacillati</taxon>
        <taxon>Bacillota</taxon>
        <taxon>Bacilli</taxon>
        <taxon>Bacillales</taxon>
        <taxon>Staphylococcaceae</taxon>
        <taxon>Staphylococcus</taxon>
    </lineage>
</organism>
<dbReference type="GO" id="GO:0008999">
    <property type="term" value="F:protein-N-terminal-alanine acetyltransferase activity"/>
    <property type="evidence" value="ECO:0007669"/>
    <property type="project" value="TreeGrafter"/>
</dbReference>
<dbReference type="KEGG" id="seqo:SE1039_22110"/>
<dbReference type="Gene3D" id="3.40.630.30">
    <property type="match status" value="1"/>
</dbReference>
<sequence length="182" mass="21258">MNYRPTMQVMPKVTLVPPESNMAEALYQTIKENFSHLEPFLEFITEDVTVQDESAYLTMMIQQHADNTGRLFLIYYEDDLIGTIDLHKIDTKNRKAEIGYWIAEDYTGKQITTTCVKYMCHYAFETLSLNKLTILADVRNIPSNKVAEKVGFSFVATDYQDVFDGEVFRDMNRYILLKEHFH</sequence>
<dbReference type="GO" id="GO:0005737">
    <property type="term" value="C:cytoplasm"/>
    <property type="evidence" value="ECO:0007669"/>
    <property type="project" value="TreeGrafter"/>
</dbReference>
<evidence type="ECO:0000259" key="1">
    <source>
        <dbReference type="PROSITE" id="PS51186"/>
    </source>
</evidence>
<name>A0A9X4L8W6_9STAP</name>
<feature type="domain" description="N-acetyltransferase" evidence="1">
    <location>
        <begin position="28"/>
        <end position="174"/>
    </location>
</feature>
<reference evidence="3" key="2">
    <citation type="journal article" date="2023" name="Int. J. Mol. Sci.">
        <title>Antibiotic Resistance/Susceptibility Profiles of Staphylococcus equorum Strains from Cheese, and Genome Analysis for Antibiotic Resistance Genes.</title>
        <authorList>
            <person name="Vazquez L."/>
            <person name="Srednik M.E."/>
            <person name="Rodriguez J."/>
            <person name="Florez A.B."/>
            <person name="Mayo B."/>
        </authorList>
    </citation>
    <scope>NUCLEOTIDE SEQUENCE</scope>
    <source>
        <strain evidence="3">5A3I</strain>
    </source>
</reference>
<gene>
    <name evidence="2" type="ORF">M4L89_04765</name>
    <name evidence="3" type="ORF">P1A27_02110</name>
</gene>
<dbReference type="InterPro" id="IPR051908">
    <property type="entry name" value="Ribosomal_N-acetyltransferase"/>
</dbReference>
<proteinExistence type="predicted"/>
<dbReference type="PROSITE" id="PS51186">
    <property type="entry name" value="GNAT"/>
    <property type="match status" value="1"/>
</dbReference>
<dbReference type="InterPro" id="IPR000182">
    <property type="entry name" value="GNAT_dom"/>
</dbReference>
<reference evidence="2" key="1">
    <citation type="submission" date="2022-05" db="EMBL/GenBank/DDBJ databases">
        <title>Comparative genomics of Staphylococcus equorum isolates.</title>
        <authorList>
            <person name="Luelf R.H."/>
        </authorList>
    </citation>
    <scope>NUCLEOTIDE SEQUENCE</scope>
    <source>
        <strain evidence="2">TMW 2.2497</strain>
    </source>
</reference>
<dbReference type="AlphaFoldDB" id="A0A9X4L8W6"/>
<dbReference type="Proteomes" id="UP001174037">
    <property type="component" value="Unassembled WGS sequence"/>
</dbReference>
<evidence type="ECO:0000313" key="4">
    <source>
        <dbReference type="Proteomes" id="UP001152422"/>
    </source>
</evidence>
<comment type="caution">
    <text evidence="2">The sequence shown here is derived from an EMBL/GenBank/DDBJ whole genome shotgun (WGS) entry which is preliminary data.</text>
</comment>
<dbReference type="PANTHER" id="PTHR43441">
    <property type="entry name" value="RIBOSOMAL-PROTEIN-SERINE ACETYLTRANSFERASE"/>
    <property type="match status" value="1"/>
</dbReference>
<accession>A0A9X4L8W6</accession>
<keyword evidence="4" id="KW-1185">Reference proteome</keyword>
<dbReference type="EMBL" id="JARGCK010000001">
    <property type="protein sequence ID" value="MDK9864761.1"/>
    <property type="molecule type" value="Genomic_DNA"/>
</dbReference>
<dbReference type="Pfam" id="PF13302">
    <property type="entry name" value="Acetyltransf_3"/>
    <property type="match status" value="1"/>
</dbReference>
<dbReference type="GO" id="GO:1990189">
    <property type="term" value="F:protein N-terminal-serine acetyltransferase activity"/>
    <property type="evidence" value="ECO:0007669"/>
    <property type="project" value="TreeGrafter"/>
</dbReference>
<dbReference type="Proteomes" id="UP001152422">
    <property type="component" value="Unassembled WGS sequence"/>
</dbReference>
<dbReference type="CDD" id="cd04301">
    <property type="entry name" value="NAT_SF"/>
    <property type="match status" value="1"/>
</dbReference>
<dbReference type="InterPro" id="IPR016181">
    <property type="entry name" value="Acyl_CoA_acyltransferase"/>
</dbReference>
<protein>
    <submittedName>
        <fullName evidence="2">GNAT family N-acetyltransferase</fullName>
    </submittedName>
    <submittedName>
        <fullName evidence="3">GNAT family protein</fullName>
    </submittedName>
</protein>
<dbReference type="PANTHER" id="PTHR43441:SF3">
    <property type="entry name" value="ACETYLTRANSFERASE"/>
    <property type="match status" value="1"/>
</dbReference>